<evidence type="ECO:0000256" key="1">
    <source>
        <dbReference type="SAM" id="Phobius"/>
    </source>
</evidence>
<feature type="transmembrane region" description="Helical" evidence="1">
    <location>
        <begin position="135"/>
        <end position="155"/>
    </location>
</feature>
<feature type="transmembrane region" description="Helical" evidence="1">
    <location>
        <begin position="6"/>
        <end position="25"/>
    </location>
</feature>
<dbReference type="Proteomes" id="UP001296706">
    <property type="component" value="Unassembled WGS sequence"/>
</dbReference>
<accession>A0ABX1RHU5</accession>
<gene>
    <name evidence="2" type="ORF">HF577_23090</name>
</gene>
<feature type="transmembrane region" description="Helical" evidence="1">
    <location>
        <begin position="70"/>
        <end position="91"/>
    </location>
</feature>
<comment type="caution">
    <text evidence="2">The sequence shown here is derived from an EMBL/GenBank/DDBJ whole genome shotgun (WGS) entry which is preliminary data.</text>
</comment>
<keyword evidence="1" id="KW-1133">Transmembrane helix</keyword>
<keyword evidence="3" id="KW-1185">Reference proteome</keyword>
<proteinExistence type="predicted"/>
<reference evidence="2 3" key="1">
    <citation type="submission" date="2020-04" db="EMBL/GenBank/DDBJ databases">
        <authorList>
            <person name="Klaysubun C."/>
            <person name="Duangmal K."/>
            <person name="Lipun K."/>
        </authorList>
    </citation>
    <scope>NUCLEOTIDE SEQUENCE [LARGE SCALE GENOMIC DNA]</scope>
    <source>
        <strain evidence="2 3">JCM 11839</strain>
    </source>
</reference>
<protein>
    <submittedName>
        <fullName evidence="2">Uncharacterized protein</fullName>
    </submittedName>
</protein>
<name>A0ABX1RHU5_9PSEU</name>
<feature type="transmembrane region" description="Helical" evidence="1">
    <location>
        <begin position="103"/>
        <end position="123"/>
    </location>
</feature>
<dbReference type="RefSeq" id="WP_169398032.1">
    <property type="nucleotide sequence ID" value="NZ_BAAAJH010000001.1"/>
</dbReference>
<evidence type="ECO:0000313" key="2">
    <source>
        <dbReference type="EMBL" id="NMH79966.1"/>
    </source>
</evidence>
<dbReference type="EMBL" id="JAAXKY010000084">
    <property type="protein sequence ID" value="NMH79966.1"/>
    <property type="molecule type" value="Genomic_DNA"/>
</dbReference>
<evidence type="ECO:0000313" key="3">
    <source>
        <dbReference type="Proteomes" id="UP001296706"/>
    </source>
</evidence>
<sequence length="169" mass="18122">MDPSITFYQTLSSTSFTLLGLWFGVMQFAHGGWRTDPERHASTMHLALKFFLPAVMGLASLLASANDGGLIWRCTFALGGLIGLVESVRYLRRAGGPTGRITVRTLSMADPLLYALVAAAAFIPPGTTRLTPLQIEGMVTGLLFVTGLVSVWVAFAERAAEKETADSAE</sequence>
<keyword evidence="1" id="KW-0472">Membrane</keyword>
<organism evidence="2 3">
    <name type="scientific">Pseudonocardia xinjiangensis</name>
    <dbReference type="NCBI Taxonomy" id="75289"/>
    <lineage>
        <taxon>Bacteria</taxon>
        <taxon>Bacillati</taxon>
        <taxon>Actinomycetota</taxon>
        <taxon>Actinomycetes</taxon>
        <taxon>Pseudonocardiales</taxon>
        <taxon>Pseudonocardiaceae</taxon>
        <taxon>Pseudonocardia</taxon>
    </lineage>
</organism>
<feature type="transmembrane region" description="Helical" evidence="1">
    <location>
        <begin position="46"/>
        <end position="64"/>
    </location>
</feature>
<keyword evidence="1" id="KW-0812">Transmembrane</keyword>